<keyword evidence="2" id="KW-1133">Transmembrane helix</keyword>
<evidence type="ECO:0000313" key="5">
    <source>
        <dbReference type="EMBL" id="RGK37421.1"/>
    </source>
</evidence>
<sequence>MREQKQSNKRNIRWMLISYDIVVYAVVAVILLGLYSGMDRLSLTGIFQQICLSGICIFLVRFLGNIYGQVWRYGGIQCYIRLLFTDAVAFAGYLGLELLLPIEKISFARMLSLASLNLLGALALRMMYRYAYKCSDQKTIKGKCLTVMLRMFAGIQSESDKEIQKIKVAIIGAGRVGVSLAEELLNNSEASYLPRCFIDVAKEKVGREIHDIPVYSEDEATFAKLGELEVQEIIFAIPSMEAEKKKKLYNYYKEAGYKLKVYDYPTMYAAGGKRHLREFDIEELLFRKPIVVADERTNAYYKDKVVLITGGGGSIGSELCRQLAKMKPKKIIILDIYENGAYDVQQELKIAHGNKLDLQIEICSITHKKALNRVFDKYHPQIIINAAAHKHVPLMEHNCIEAIYNNVFGTKNLVDLCEEYHAERFMMVSTDKAVNPTNVMGATKRMCEMIVQSASTHGTVKYSATRFGNVLGSAGSVIPLFKRQIANGGPVTITDKRIIRYFMTIPEASQLVLQSGALAHNGELFVLDMGQSVKIIDLAENMIRLSGVQGITVQEIGLRPGEKLFEELLVKTEELDKTDNSMIFIERDTPLSAEEIQQKLEMLKEACDTGDDLIAKETLRKVVPTFKKPEEVNKEVASLEEKKERKKTGIKVAML</sequence>
<evidence type="ECO:0000313" key="6">
    <source>
        <dbReference type="Proteomes" id="UP000260793"/>
    </source>
</evidence>
<dbReference type="Pfam" id="PF02719">
    <property type="entry name" value="Polysacc_synt_2"/>
    <property type="match status" value="1"/>
</dbReference>
<dbReference type="InterPro" id="IPR003869">
    <property type="entry name" value="Polysac_CapD-like"/>
</dbReference>
<evidence type="ECO:0000259" key="3">
    <source>
        <dbReference type="Pfam" id="PF02629"/>
    </source>
</evidence>
<dbReference type="CDD" id="cd05237">
    <property type="entry name" value="UDP_invert_4-6DH_SDR_e"/>
    <property type="match status" value="1"/>
</dbReference>
<evidence type="ECO:0000259" key="4">
    <source>
        <dbReference type="Pfam" id="PF02719"/>
    </source>
</evidence>
<dbReference type="Pfam" id="PF02629">
    <property type="entry name" value="CoA_binding"/>
    <property type="match status" value="1"/>
</dbReference>
<gene>
    <name evidence="5" type="ORF">DXD17_12440</name>
</gene>
<dbReference type="InterPro" id="IPR051203">
    <property type="entry name" value="Polysaccharide_Synthase-Rel"/>
</dbReference>
<keyword evidence="2" id="KW-0812">Transmembrane</keyword>
<name>A0A3E4LIU8_9FIRM</name>
<dbReference type="EMBL" id="QSQN01000039">
    <property type="protein sequence ID" value="RGK37421.1"/>
    <property type="molecule type" value="Genomic_DNA"/>
</dbReference>
<proteinExistence type="inferred from homology"/>
<comment type="caution">
    <text evidence="5">The sequence shown here is derived from an EMBL/GenBank/DDBJ whole genome shotgun (WGS) entry which is preliminary data.</text>
</comment>
<dbReference type="PANTHER" id="PTHR43318:SF1">
    <property type="entry name" value="POLYSACCHARIDE BIOSYNTHESIS PROTEIN EPSC-RELATED"/>
    <property type="match status" value="1"/>
</dbReference>
<protein>
    <submittedName>
        <fullName evidence="5">Polysaccharide biosynthesis protein</fullName>
    </submittedName>
</protein>
<comment type="similarity">
    <text evidence="1">Belongs to the polysaccharide synthase family.</text>
</comment>
<reference evidence="5 6" key="1">
    <citation type="submission" date="2018-08" db="EMBL/GenBank/DDBJ databases">
        <title>A genome reference for cultivated species of the human gut microbiota.</title>
        <authorList>
            <person name="Zou Y."/>
            <person name="Xue W."/>
            <person name="Luo G."/>
        </authorList>
    </citation>
    <scope>NUCLEOTIDE SEQUENCE [LARGE SCALE GENOMIC DNA]</scope>
    <source>
        <strain evidence="5 6">TF11-7</strain>
    </source>
</reference>
<organism evidence="5 6">
    <name type="scientific">[Ruminococcus] lactaris</name>
    <dbReference type="NCBI Taxonomy" id="46228"/>
    <lineage>
        <taxon>Bacteria</taxon>
        <taxon>Bacillati</taxon>
        <taxon>Bacillota</taxon>
        <taxon>Clostridia</taxon>
        <taxon>Lachnospirales</taxon>
        <taxon>Lachnospiraceae</taxon>
        <taxon>Mediterraneibacter</taxon>
    </lineage>
</organism>
<feature type="domain" description="CoA-binding" evidence="3">
    <location>
        <begin position="164"/>
        <end position="244"/>
    </location>
</feature>
<dbReference type="InterPro" id="IPR003781">
    <property type="entry name" value="CoA-bd"/>
</dbReference>
<keyword evidence="2" id="KW-0472">Membrane</keyword>
<evidence type="ECO:0000256" key="1">
    <source>
        <dbReference type="ARBA" id="ARBA00007430"/>
    </source>
</evidence>
<dbReference type="AlphaFoldDB" id="A0A3E4LIU8"/>
<feature type="transmembrane region" description="Helical" evidence="2">
    <location>
        <begin position="46"/>
        <end position="67"/>
    </location>
</feature>
<dbReference type="RefSeq" id="WP_117688595.1">
    <property type="nucleotide sequence ID" value="NZ_QSQN01000039.1"/>
</dbReference>
<evidence type="ECO:0000256" key="2">
    <source>
        <dbReference type="SAM" id="Phobius"/>
    </source>
</evidence>
<dbReference type="InterPro" id="IPR036291">
    <property type="entry name" value="NAD(P)-bd_dom_sf"/>
</dbReference>
<feature type="domain" description="Polysaccharide biosynthesis protein CapD-like" evidence="4">
    <location>
        <begin position="306"/>
        <end position="585"/>
    </location>
</feature>
<dbReference type="PANTHER" id="PTHR43318">
    <property type="entry name" value="UDP-N-ACETYLGLUCOSAMINE 4,6-DEHYDRATASE"/>
    <property type="match status" value="1"/>
</dbReference>
<dbReference type="Gene3D" id="3.40.50.720">
    <property type="entry name" value="NAD(P)-binding Rossmann-like Domain"/>
    <property type="match status" value="2"/>
</dbReference>
<feature type="transmembrane region" description="Helical" evidence="2">
    <location>
        <begin position="12"/>
        <end position="34"/>
    </location>
</feature>
<feature type="transmembrane region" description="Helical" evidence="2">
    <location>
        <begin position="79"/>
        <end position="100"/>
    </location>
</feature>
<accession>A0A3E4LIU8</accession>
<dbReference type="SUPFAM" id="SSF51735">
    <property type="entry name" value="NAD(P)-binding Rossmann-fold domains"/>
    <property type="match status" value="2"/>
</dbReference>
<dbReference type="Proteomes" id="UP000260793">
    <property type="component" value="Unassembled WGS sequence"/>
</dbReference>